<name>A0A423P070_PSEFL</name>
<comment type="caution">
    <text evidence="2">The sequence shown here is derived from an EMBL/GenBank/DDBJ whole genome shotgun (WGS) entry which is preliminary data.</text>
</comment>
<dbReference type="EMBL" id="MOBZ01000020">
    <property type="protein sequence ID" value="ROO03841.1"/>
    <property type="molecule type" value="Genomic_DNA"/>
</dbReference>
<sequence length="314" mass="35512">MFNLGEESDDALPQFTADELLNLAIVSKTPVIFVEGYDDVPIFERLAEEVEIRHDIYASEAVKGGIPGCEGVIKHIQSIREISEGIDLEKYVLGIIDRDVRTYRNEVPQDTTIFTLNLNSIESHYVHPETIEYLAPKFTRAGPKLLNKQVCLDMFREISIELNNLYYVSLEALKKSCVADYSSLFGYKQSIKAIKHQNLHIQVLEKKEELDSFASTLGITCTFENLLLICKGKWLADTFGDQLYESIAKLPALCAEAKIPQCQLCKAQDPQNKCLYKKSMQITADLLLGHAYINTSIPTLTYIKEKLKTFGMLD</sequence>
<gene>
    <name evidence="2" type="ORF">BK673_24495</name>
</gene>
<evidence type="ECO:0000313" key="3">
    <source>
        <dbReference type="Proteomes" id="UP000283619"/>
    </source>
</evidence>
<dbReference type="AlphaFoldDB" id="A0A423P070"/>
<protein>
    <recommendedName>
        <fullName evidence="1">DUF4435 domain-containing protein</fullName>
    </recommendedName>
</protein>
<reference evidence="2 3" key="1">
    <citation type="submission" date="2016-10" db="EMBL/GenBank/DDBJ databases">
        <title>Comparative genome analysis of multiple Pseudomonas spp. focuses on biocontrol and plant growth promoting traits.</title>
        <authorList>
            <person name="Tao X.-Y."/>
            <person name="Taylor C.G."/>
        </authorList>
    </citation>
    <scope>NUCLEOTIDE SEQUENCE [LARGE SCALE GENOMIC DNA]</scope>
    <source>
        <strain evidence="2 3">36G2</strain>
    </source>
</reference>
<proteinExistence type="predicted"/>
<dbReference type="InterPro" id="IPR029492">
    <property type="entry name" value="DUF4435"/>
</dbReference>
<accession>A0A423P070</accession>
<feature type="domain" description="DUF4435" evidence="1">
    <location>
        <begin position="29"/>
        <end position="162"/>
    </location>
</feature>
<evidence type="ECO:0000259" key="1">
    <source>
        <dbReference type="Pfam" id="PF14491"/>
    </source>
</evidence>
<dbReference type="RefSeq" id="WP_123595077.1">
    <property type="nucleotide sequence ID" value="NZ_MOBZ01000020.1"/>
</dbReference>
<evidence type="ECO:0000313" key="2">
    <source>
        <dbReference type="EMBL" id="ROO03841.1"/>
    </source>
</evidence>
<dbReference type="Proteomes" id="UP000283619">
    <property type="component" value="Unassembled WGS sequence"/>
</dbReference>
<organism evidence="2 3">
    <name type="scientific">Pseudomonas fluorescens</name>
    <dbReference type="NCBI Taxonomy" id="294"/>
    <lineage>
        <taxon>Bacteria</taxon>
        <taxon>Pseudomonadati</taxon>
        <taxon>Pseudomonadota</taxon>
        <taxon>Gammaproteobacteria</taxon>
        <taxon>Pseudomonadales</taxon>
        <taxon>Pseudomonadaceae</taxon>
        <taxon>Pseudomonas</taxon>
    </lineage>
</organism>
<dbReference type="Pfam" id="PF14491">
    <property type="entry name" value="DUF4435"/>
    <property type="match status" value="1"/>
</dbReference>